<protein>
    <submittedName>
        <fullName evidence="1">Piso0_005193 protein</fullName>
    </submittedName>
</protein>
<dbReference type="EMBL" id="FO082046">
    <property type="protein sequence ID" value="CCE86689.1"/>
    <property type="molecule type" value="Genomic_DNA"/>
</dbReference>
<keyword evidence="2" id="KW-1185">Reference proteome</keyword>
<dbReference type="Proteomes" id="UP000005222">
    <property type="component" value="Chromosome N"/>
</dbReference>
<organism evidence="1 2">
    <name type="scientific">Pichia sorbitophila (strain ATCC MYA-4447 / BCRC 22081 / CBS 7064 / NBRC 10061 / NRRL Y-12695)</name>
    <name type="common">Hybrid yeast</name>
    <dbReference type="NCBI Taxonomy" id="559304"/>
    <lineage>
        <taxon>Eukaryota</taxon>
        <taxon>Fungi</taxon>
        <taxon>Dikarya</taxon>
        <taxon>Ascomycota</taxon>
        <taxon>Saccharomycotina</taxon>
        <taxon>Pichiomycetes</taxon>
        <taxon>Debaryomycetaceae</taxon>
        <taxon>Millerozyma</taxon>
    </lineage>
</organism>
<gene>
    <name evidence="1" type="primary">Piso0_005193</name>
    <name evidence="1" type="ORF">GNLVRS01_PISO0N09825g</name>
</gene>
<name>G8Y1I6_PICSO</name>
<sequence>MCVCREEVYRARDMIYELLEDSYREYIRSVRGRRSSSVVPSARRVSDAVPPDALWGGSAAGAAAGASRTLSPTPPAELGAKPVANASACGSSYSLTSPISVSQAITSSDEDLEKLERQRENSAGTMTSSRASSISSIMDSFKNSDLVSWKKAAKKLKIRRFSNESS</sequence>
<evidence type="ECO:0000313" key="2">
    <source>
        <dbReference type="Proteomes" id="UP000005222"/>
    </source>
</evidence>
<dbReference type="AlphaFoldDB" id="G8Y1I6"/>
<dbReference type="HOGENOM" id="CLU_1636017_0_0_1"/>
<proteinExistence type="predicted"/>
<dbReference type="InParanoid" id="G8Y1I6"/>
<reference evidence="1 2" key="1">
    <citation type="journal article" date="2012" name="G3 (Bethesda)">
        <title>Pichia sorbitophila, an interspecies yeast hybrid reveals early steps of genome resolution following polyploidization.</title>
        <authorList>
            <person name="Leh Louis V."/>
            <person name="Despons L."/>
            <person name="Friedrich A."/>
            <person name="Martin T."/>
            <person name="Durrens P."/>
            <person name="Casaregola S."/>
            <person name="Neuveglise C."/>
            <person name="Fairhead C."/>
            <person name="Marck C."/>
            <person name="Cruz J.A."/>
            <person name="Straub M.L."/>
            <person name="Kugler V."/>
            <person name="Sacerdot C."/>
            <person name="Uzunov Z."/>
            <person name="Thierry A."/>
            <person name="Weiss S."/>
            <person name="Bleykasten C."/>
            <person name="De Montigny J."/>
            <person name="Jacques N."/>
            <person name="Jung P."/>
            <person name="Lemaire M."/>
            <person name="Mallet S."/>
            <person name="Morel G."/>
            <person name="Richard G.F."/>
            <person name="Sarkar A."/>
            <person name="Savel G."/>
            <person name="Schacherer J."/>
            <person name="Seret M.L."/>
            <person name="Talla E."/>
            <person name="Samson G."/>
            <person name="Jubin C."/>
            <person name="Poulain J."/>
            <person name="Vacherie B."/>
            <person name="Barbe V."/>
            <person name="Pelletier E."/>
            <person name="Sherman D.J."/>
            <person name="Westhof E."/>
            <person name="Weissenbach J."/>
            <person name="Baret P.V."/>
            <person name="Wincker P."/>
            <person name="Gaillardin C."/>
            <person name="Dujon B."/>
            <person name="Souciet J.L."/>
        </authorList>
    </citation>
    <scope>NUCLEOTIDE SEQUENCE [LARGE SCALE GENOMIC DNA]</scope>
    <source>
        <strain evidence="2">ATCC MYA-4447 / BCRC 22081 / CBS 7064 / NBRC 10061 / NRRL Y-12695</strain>
    </source>
</reference>
<evidence type="ECO:0000313" key="1">
    <source>
        <dbReference type="EMBL" id="CCE86689.1"/>
    </source>
</evidence>
<accession>G8Y1I6</accession>